<sequence length="166" mass="16867">MHNIARASLFVLAVSLAGCGSEPAAEPMEQIVVKEPSVLATLPGAGETRDNAISEDAPAAEGDNMITDGKAAFAQCAVCHTIDKGGPTRIGPNLHGVVGRKAASVAGFQYSSAMKSSGITWTDAELDAFIAGPLKKIPGTKMASAGIPDAAKRAAVIAYMKDASAN</sequence>
<dbReference type="PROSITE" id="PS51257">
    <property type="entry name" value="PROKAR_LIPOPROTEIN"/>
    <property type="match status" value="1"/>
</dbReference>
<evidence type="ECO:0000256" key="3">
    <source>
        <dbReference type="ARBA" id="ARBA00022723"/>
    </source>
</evidence>
<evidence type="ECO:0000256" key="1">
    <source>
        <dbReference type="ARBA" id="ARBA00022448"/>
    </source>
</evidence>
<dbReference type="GO" id="GO:0046872">
    <property type="term" value="F:metal ion binding"/>
    <property type="evidence" value="ECO:0007669"/>
    <property type="project" value="UniProtKB-KW"/>
</dbReference>
<dbReference type="PANTHER" id="PTHR11961">
    <property type="entry name" value="CYTOCHROME C"/>
    <property type="match status" value="1"/>
</dbReference>
<dbReference type="InterPro" id="IPR002327">
    <property type="entry name" value="Cyt_c_1A/1B"/>
</dbReference>
<evidence type="ECO:0000259" key="6">
    <source>
        <dbReference type="PROSITE" id="PS51007"/>
    </source>
</evidence>
<evidence type="ECO:0000256" key="5">
    <source>
        <dbReference type="ARBA" id="ARBA00023004"/>
    </source>
</evidence>
<evidence type="ECO:0000256" key="2">
    <source>
        <dbReference type="ARBA" id="ARBA00022617"/>
    </source>
</evidence>
<keyword evidence="2" id="KW-0349">Heme</keyword>
<dbReference type="GO" id="GO:0020037">
    <property type="term" value="F:heme binding"/>
    <property type="evidence" value="ECO:0007669"/>
    <property type="project" value="InterPro"/>
</dbReference>
<dbReference type="Pfam" id="PF00034">
    <property type="entry name" value="Cytochrom_C"/>
    <property type="match status" value="1"/>
</dbReference>
<keyword evidence="4" id="KW-0249">Electron transport</keyword>
<name>A0A3B0R7U1_9ZZZZ</name>
<dbReference type="PRINTS" id="PR00604">
    <property type="entry name" value="CYTCHRMECIAB"/>
</dbReference>
<dbReference type="AlphaFoldDB" id="A0A3B0R7U1"/>
<dbReference type="InterPro" id="IPR009056">
    <property type="entry name" value="Cyt_c-like_dom"/>
</dbReference>
<keyword evidence="1" id="KW-0813">Transport</keyword>
<proteinExistence type="predicted"/>
<evidence type="ECO:0000313" key="7">
    <source>
        <dbReference type="EMBL" id="VAV87547.1"/>
    </source>
</evidence>
<feature type="domain" description="Cytochrome c" evidence="6">
    <location>
        <begin position="64"/>
        <end position="164"/>
    </location>
</feature>
<accession>A0A3B0R7U1</accession>
<dbReference type="EMBL" id="UOEF01000016">
    <property type="protein sequence ID" value="VAV87547.1"/>
    <property type="molecule type" value="Genomic_DNA"/>
</dbReference>
<reference evidence="7" key="1">
    <citation type="submission" date="2018-06" db="EMBL/GenBank/DDBJ databases">
        <authorList>
            <person name="Zhirakovskaya E."/>
        </authorList>
    </citation>
    <scope>NUCLEOTIDE SEQUENCE</scope>
</reference>
<dbReference type="InterPro" id="IPR036909">
    <property type="entry name" value="Cyt_c-like_dom_sf"/>
</dbReference>
<dbReference type="GO" id="GO:0009055">
    <property type="term" value="F:electron transfer activity"/>
    <property type="evidence" value="ECO:0007669"/>
    <property type="project" value="InterPro"/>
</dbReference>
<organism evidence="7">
    <name type="scientific">hydrothermal vent metagenome</name>
    <dbReference type="NCBI Taxonomy" id="652676"/>
    <lineage>
        <taxon>unclassified sequences</taxon>
        <taxon>metagenomes</taxon>
        <taxon>ecological metagenomes</taxon>
    </lineage>
</organism>
<evidence type="ECO:0000256" key="4">
    <source>
        <dbReference type="ARBA" id="ARBA00022982"/>
    </source>
</evidence>
<gene>
    <name evidence="7" type="ORF">MNBD_ALPHA04-228</name>
</gene>
<dbReference type="SUPFAM" id="SSF46626">
    <property type="entry name" value="Cytochrome c"/>
    <property type="match status" value="1"/>
</dbReference>
<dbReference type="Gene3D" id="1.10.760.10">
    <property type="entry name" value="Cytochrome c-like domain"/>
    <property type="match status" value="1"/>
</dbReference>
<keyword evidence="5" id="KW-0408">Iron</keyword>
<keyword evidence="3" id="KW-0479">Metal-binding</keyword>
<dbReference type="PROSITE" id="PS51007">
    <property type="entry name" value="CYTC"/>
    <property type="match status" value="1"/>
</dbReference>
<protein>
    <submittedName>
        <fullName evidence="7">Cytochrome c2</fullName>
    </submittedName>
</protein>